<keyword evidence="5 9" id="KW-0479">Metal-binding</keyword>
<dbReference type="InterPro" id="IPR023091">
    <property type="entry name" value="MetalPrtase_cat_dom_sf_prd"/>
</dbReference>
<comment type="cofactor">
    <cofactor evidence="9">
        <name>Zn(2+)</name>
        <dbReference type="ChEBI" id="CHEBI:29105"/>
    </cofactor>
    <text evidence="9">Binds 1 zinc ion.</text>
</comment>
<feature type="binding site" evidence="9">
    <location>
        <position position="123"/>
    </location>
    <ligand>
        <name>Zn(2+)</name>
        <dbReference type="ChEBI" id="CHEBI:29105"/>
        <note>catalytic</note>
    </ligand>
</feature>
<dbReference type="EMBL" id="CP031376">
    <property type="protein sequence ID" value="AXK51099.1"/>
    <property type="molecule type" value="Genomic_DNA"/>
</dbReference>
<evidence type="ECO:0000256" key="7">
    <source>
        <dbReference type="ARBA" id="ARBA00022801"/>
    </source>
</evidence>
<comment type="function">
    <text evidence="9">Single strand-specific metallo-endoribonuclease involved in late-stage 70S ribosome quality control and in maturation of the 3' terminus of the 16S rRNA.</text>
</comment>
<evidence type="ECO:0000313" key="10">
    <source>
        <dbReference type="EMBL" id="AXK51099.1"/>
    </source>
</evidence>
<dbReference type="OrthoDB" id="9807740at2"/>
<dbReference type="GO" id="GO:0008270">
    <property type="term" value="F:zinc ion binding"/>
    <property type="evidence" value="ECO:0007669"/>
    <property type="project" value="UniProtKB-UniRule"/>
</dbReference>
<dbReference type="NCBIfam" id="TIGR00043">
    <property type="entry name" value="rRNA maturation RNase YbeY"/>
    <property type="match status" value="1"/>
</dbReference>
<evidence type="ECO:0000256" key="4">
    <source>
        <dbReference type="ARBA" id="ARBA00022722"/>
    </source>
</evidence>
<keyword evidence="11" id="KW-1185">Reference proteome</keyword>
<organism evidence="10 11">
    <name type="scientific">Spiroplasma alleghenense</name>
    <dbReference type="NCBI Taxonomy" id="216931"/>
    <lineage>
        <taxon>Bacteria</taxon>
        <taxon>Bacillati</taxon>
        <taxon>Mycoplasmatota</taxon>
        <taxon>Mollicutes</taxon>
        <taxon>Entomoplasmatales</taxon>
        <taxon>Spiroplasmataceae</taxon>
        <taxon>Spiroplasma</taxon>
    </lineage>
</organism>
<dbReference type="InterPro" id="IPR002036">
    <property type="entry name" value="YbeY"/>
</dbReference>
<dbReference type="PANTHER" id="PTHR46986:SF1">
    <property type="entry name" value="ENDORIBONUCLEASE YBEY, CHLOROPLASTIC"/>
    <property type="match status" value="1"/>
</dbReference>
<keyword evidence="2 9" id="KW-0690">Ribosome biogenesis</keyword>
<feature type="binding site" evidence="9">
    <location>
        <position position="129"/>
    </location>
    <ligand>
        <name>Zn(2+)</name>
        <dbReference type="ChEBI" id="CHEBI:29105"/>
        <note>catalytic</note>
    </ligand>
</feature>
<feature type="binding site" evidence="9">
    <location>
        <position position="119"/>
    </location>
    <ligand>
        <name>Zn(2+)</name>
        <dbReference type="ChEBI" id="CHEBI:29105"/>
        <note>catalytic</note>
    </ligand>
</feature>
<dbReference type="EC" id="3.1.-.-" evidence="9"/>
<dbReference type="PANTHER" id="PTHR46986">
    <property type="entry name" value="ENDORIBONUCLEASE YBEY, CHLOROPLASTIC"/>
    <property type="match status" value="1"/>
</dbReference>
<evidence type="ECO:0000256" key="1">
    <source>
        <dbReference type="ARBA" id="ARBA00010875"/>
    </source>
</evidence>
<dbReference type="Pfam" id="PF02130">
    <property type="entry name" value="YbeY"/>
    <property type="match status" value="1"/>
</dbReference>
<dbReference type="SUPFAM" id="SSF55486">
    <property type="entry name" value="Metalloproteases ('zincins'), catalytic domain"/>
    <property type="match status" value="1"/>
</dbReference>
<dbReference type="GO" id="GO:0004521">
    <property type="term" value="F:RNA endonuclease activity"/>
    <property type="evidence" value="ECO:0007669"/>
    <property type="project" value="UniProtKB-UniRule"/>
</dbReference>
<evidence type="ECO:0000256" key="5">
    <source>
        <dbReference type="ARBA" id="ARBA00022723"/>
    </source>
</evidence>
<keyword evidence="6 9" id="KW-0255">Endonuclease</keyword>
<dbReference type="RefSeq" id="WP_115558010.1">
    <property type="nucleotide sequence ID" value="NZ_CP031376.1"/>
</dbReference>
<dbReference type="KEGG" id="salx:SALLE_v1c04250"/>
<keyword evidence="8 9" id="KW-0862">Zinc</keyword>
<dbReference type="GO" id="GO:0005737">
    <property type="term" value="C:cytoplasm"/>
    <property type="evidence" value="ECO:0007669"/>
    <property type="project" value="UniProtKB-SubCell"/>
</dbReference>
<dbReference type="GO" id="GO:0004222">
    <property type="term" value="F:metalloendopeptidase activity"/>
    <property type="evidence" value="ECO:0007669"/>
    <property type="project" value="InterPro"/>
</dbReference>
<reference evidence="10 11" key="1">
    <citation type="submission" date="2018-07" db="EMBL/GenBank/DDBJ databases">
        <title>Complete genome sequence of Spiroplasma alleghenense PLHS-1 (ATCC 51752).</title>
        <authorList>
            <person name="Chou L."/>
            <person name="Lee T.-Y."/>
            <person name="Tsai Y.-M."/>
            <person name="Kuo C.-H."/>
        </authorList>
    </citation>
    <scope>NUCLEOTIDE SEQUENCE [LARGE SCALE GENOMIC DNA]</scope>
    <source>
        <strain evidence="10 11">PLHS-1</strain>
    </source>
</reference>
<dbReference type="PROSITE" id="PS01306">
    <property type="entry name" value="UPF0054"/>
    <property type="match status" value="1"/>
</dbReference>
<protein>
    <recommendedName>
        <fullName evidence="9">Endoribonuclease YbeY</fullName>
        <ecNumber evidence="9">3.1.-.-</ecNumber>
    </recommendedName>
</protein>
<evidence type="ECO:0000256" key="2">
    <source>
        <dbReference type="ARBA" id="ARBA00022517"/>
    </source>
</evidence>
<proteinExistence type="inferred from homology"/>
<dbReference type="AlphaFoldDB" id="A0A345Z3C0"/>
<keyword evidence="4 9" id="KW-0540">Nuclease</keyword>
<accession>A0A345Z3C0</accession>
<dbReference type="InterPro" id="IPR020549">
    <property type="entry name" value="YbeY_CS"/>
</dbReference>
<keyword evidence="7 9" id="KW-0378">Hydrolase</keyword>
<comment type="subcellular location">
    <subcellularLocation>
        <location evidence="9">Cytoplasm</location>
    </subcellularLocation>
</comment>
<evidence type="ECO:0000256" key="6">
    <source>
        <dbReference type="ARBA" id="ARBA00022759"/>
    </source>
</evidence>
<comment type="similarity">
    <text evidence="1 9">Belongs to the endoribonuclease YbeY family.</text>
</comment>
<dbReference type="GO" id="GO:0006364">
    <property type="term" value="P:rRNA processing"/>
    <property type="evidence" value="ECO:0007669"/>
    <property type="project" value="UniProtKB-UniRule"/>
</dbReference>
<sequence length="166" mass="20098">MHELLFNNLTDFKVDDFKKLYYDIFESAVKKMEIDKNLSFSINFIDENEARNMNINYRNKDYIPDVLSFNIDTSYNPEYQAEDNQVELGDIFICQEEAQRKALRYNHTLREEMAFLFIHGFLHLMGFDHELSQEEEEKMFHYQDQILKEIGIEYKITFDEQDYLRG</sequence>
<evidence type="ECO:0000313" key="11">
    <source>
        <dbReference type="Proteomes" id="UP000254792"/>
    </source>
</evidence>
<evidence type="ECO:0000256" key="8">
    <source>
        <dbReference type="ARBA" id="ARBA00022833"/>
    </source>
</evidence>
<dbReference type="HAMAP" id="MF_00009">
    <property type="entry name" value="Endoribonucl_YbeY"/>
    <property type="match status" value="1"/>
</dbReference>
<evidence type="ECO:0000256" key="9">
    <source>
        <dbReference type="HAMAP-Rule" id="MF_00009"/>
    </source>
</evidence>
<evidence type="ECO:0000256" key="3">
    <source>
        <dbReference type="ARBA" id="ARBA00022552"/>
    </source>
</evidence>
<dbReference type="Proteomes" id="UP000254792">
    <property type="component" value="Chromosome"/>
</dbReference>
<name>A0A345Z3C0_9MOLU</name>
<keyword evidence="9" id="KW-0963">Cytoplasm</keyword>
<keyword evidence="3 9" id="KW-0698">rRNA processing</keyword>
<dbReference type="Gene3D" id="3.40.390.30">
    <property type="entry name" value="Metalloproteases ('zincins'), catalytic domain"/>
    <property type="match status" value="1"/>
</dbReference>
<gene>
    <name evidence="9 10" type="primary">ybeY</name>
    <name evidence="10" type="ORF">SALLE_v1c04250</name>
</gene>